<evidence type="ECO:0000256" key="2">
    <source>
        <dbReference type="ARBA" id="ARBA00022475"/>
    </source>
</evidence>
<keyword evidence="5" id="KW-0472">Membrane</keyword>
<comment type="caution">
    <text evidence="7">The sequence shown here is derived from an EMBL/GenBank/DDBJ whole genome shotgun (WGS) entry which is preliminary data.</text>
</comment>
<dbReference type="NCBIfam" id="NF005919">
    <property type="entry name" value="PRK07920.1"/>
    <property type="match status" value="1"/>
</dbReference>
<dbReference type="CDD" id="cd07984">
    <property type="entry name" value="LPLAT_LABLAT-like"/>
    <property type="match status" value="1"/>
</dbReference>
<evidence type="ECO:0000313" key="8">
    <source>
        <dbReference type="Proteomes" id="UP001589870"/>
    </source>
</evidence>
<keyword evidence="3" id="KW-0997">Cell inner membrane</keyword>
<name>A0ABV6U7I3_9ACTN</name>
<proteinExistence type="predicted"/>
<evidence type="ECO:0000256" key="5">
    <source>
        <dbReference type="ARBA" id="ARBA00023136"/>
    </source>
</evidence>
<dbReference type="RefSeq" id="WP_394302060.1">
    <property type="nucleotide sequence ID" value="NZ_JBHMQT010000036.1"/>
</dbReference>
<keyword evidence="2" id="KW-1003">Cell membrane</keyword>
<dbReference type="PANTHER" id="PTHR30606:SF10">
    <property type="entry name" value="PHOSPHATIDYLINOSITOL MANNOSIDE ACYLTRANSFERASE"/>
    <property type="match status" value="1"/>
</dbReference>
<dbReference type="GO" id="GO:0016746">
    <property type="term" value="F:acyltransferase activity"/>
    <property type="evidence" value="ECO:0007669"/>
    <property type="project" value="UniProtKB-KW"/>
</dbReference>
<comment type="subcellular location">
    <subcellularLocation>
        <location evidence="1">Cell inner membrane</location>
    </subcellularLocation>
</comment>
<dbReference type="PANTHER" id="PTHR30606">
    <property type="entry name" value="LIPID A BIOSYNTHESIS LAUROYL ACYLTRANSFERASE"/>
    <property type="match status" value="1"/>
</dbReference>
<dbReference type="Pfam" id="PF03279">
    <property type="entry name" value="Lip_A_acyltrans"/>
    <property type="match status" value="1"/>
</dbReference>
<organism evidence="7 8">
    <name type="scientific">Sphaerimonospora cavernae</name>
    <dbReference type="NCBI Taxonomy" id="1740611"/>
    <lineage>
        <taxon>Bacteria</taxon>
        <taxon>Bacillati</taxon>
        <taxon>Actinomycetota</taxon>
        <taxon>Actinomycetes</taxon>
        <taxon>Streptosporangiales</taxon>
        <taxon>Streptosporangiaceae</taxon>
        <taxon>Sphaerimonospora</taxon>
    </lineage>
</organism>
<sequence>MIGTAGPPARPRIPLGDRIVAAAFTVGWAVVRHVPERVAAWFFRVLADLLWRRRGTSVLRLEANLARVLGRRPPGTADAVDPAVRALARAGMRSYFRYWMELFRSACYDRERILADTRTIGAEAIFDNLGEGRGVVLALPHTGNYDLAGAWLVHKGHPFTTVAERLKPESLFDRFVDYRQKLGMEVLPLTARGGGSAMAFGTLAKRLREGRPVCLPAERDLTASGVAVEFFGATTRMVPGPALLAIQTGAALLPATLWFEGGGWGIRIHEEIPVPAEGTRQEKVTVMTQTMAAAFEKGIAEHPEDWHMLQRLWLDDLDKRTS</sequence>
<evidence type="ECO:0000256" key="1">
    <source>
        <dbReference type="ARBA" id="ARBA00004533"/>
    </source>
</evidence>
<evidence type="ECO:0000256" key="3">
    <source>
        <dbReference type="ARBA" id="ARBA00022519"/>
    </source>
</evidence>
<keyword evidence="8" id="KW-1185">Reference proteome</keyword>
<evidence type="ECO:0000256" key="4">
    <source>
        <dbReference type="ARBA" id="ARBA00022679"/>
    </source>
</evidence>
<keyword evidence="6 7" id="KW-0012">Acyltransferase</keyword>
<keyword evidence="4" id="KW-0808">Transferase</keyword>
<evidence type="ECO:0000256" key="6">
    <source>
        <dbReference type="ARBA" id="ARBA00023315"/>
    </source>
</evidence>
<protein>
    <submittedName>
        <fullName evidence="7">Phosphatidylinositol mannoside acyltransferase</fullName>
    </submittedName>
</protein>
<accession>A0ABV6U7I3</accession>
<dbReference type="Proteomes" id="UP001589870">
    <property type="component" value="Unassembled WGS sequence"/>
</dbReference>
<dbReference type="EMBL" id="JBHMQT010000036">
    <property type="protein sequence ID" value="MFC0863932.1"/>
    <property type="molecule type" value="Genomic_DNA"/>
</dbReference>
<gene>
    <name evidence="7" type="ORF">ACFHYQ_16640</name>
</gene>
<reference evidence="7 8" key="1">
    <citation type="submission" date="2024-09" db="EMBL/GenBank/DDBJ databases">
        <authorList>
            <person name="Sun Q."/>
            <person name="Mori K."/>
        </authorList>
    </citation>
    <scope>NUCLEOTIDE SEQUENCE [LARGE SCALE GENOMIC DNA]</scope>
    <source>
        <strain evidence="7 8">TBRC 1851</strain>
    </source>
</reference>
<dbReference type="InterPro" id="IPR004960">
    <property type="entry name" value="LipA_acyltrans"/>
</dbReference>
<evidence type="ECO:0000313" key="7">
    <source>
        <dbReference type="EMBL" id="MFC0863932.1"/>
    </source>
</evidence>